<feature type="signal peptide" evidence="2">
    <location>
        <begin position="1"/>
        <end position="19"/>
    </location>
</feature>
<keyword evidence="5" id="KW-1185">Reference proteome</keyword>
<dbReference type="Proteomes" id="UP001281761">
    <property type="component" value="Unassembled WGS sequence"/>
</dbReference>
<evidence type="ECO:0000313" key="4">
    <source>
        <dbReference type="EMBL" id="KAK2946540.1"/>
    </source>
</evidence>
<organism evidence="4 5">
    <name type="scientific">Blattamonas nauphoetae</name>
    <dbReference type="NCBI Taxonomy" id="2049346"/>
    <lineage>
        <taxon>Eukaryota</taxon>
        <taxon>Metamonada</taxon>
        <taxon>Preaxostyla</taxon>
        <taxon>Oxymonadida</taxon>
        <taxon>Blattamonas</taxon>
    </lineage>
</organism>
<keyword evidence="1" id="KW-1133">Transmembrane helix</keyword>
<feature type="chain" id="PRO_5045907784" description="Serine-threonine/tyrosine-protein kinase catalytic domain-containing protein" evidence="2">
    <location>
        <begin position="20"/>
        <end position="2756"/>
    </location>
</feature>
<proteinExistence type="predicted"/>
<accession>A0ABQ9X8N3</accession>
<keyword evidence="1" id="KW-0472">Membrane</keyword>
<evidence type="ECO:0000256" key="2">
    <source>
        <dbReference type="SAM" id="SignalP"/>
    </source>
</evidence>
<dbReference type="InterPro" id="IPR001245">
    <property type="entry name" value="Ser-Thr/Tyr_kinase_cat_dom"/>
</dbReference>
<evidence type="ECO:0000259" key="3">
    <source>
        <dbReference type="Pfam" id="PF07714"/>
    </source>
</evidence>
<keyword evidence="2" id="KW-0732">Signal</keyword>
<dbReference type="EMBL" id="JARBJD010000225">
    <property type="protein sequence ID" value="KAK2946540.1"/>
    <property type="molecule type" value="Genomic_DNA"/>
</dbReference>
<gene>
    <name evidence="4" type="ORF">BLNAU_18516</name>
</gene>
<sequence length="2756" mass="296124">MFMSWQVLALFTVLISSHSLDNVLSLADFLSSNVHTPVSTDEFTLYAAHRSYHACNHPLSSTALTLIGSHSELQHSSNIPLARTISKESLDSNKISSVNSPMCILHVINSSLSLDSWILHADEPNTILSHVSSSHLMIQNSEIISNVRQSPFVVSGSDGGQSTTIQIVSCSHHSTVTDLLPLVDIDRNLDCTKVSHSIVDANEEKNTRLHPEKLGGDEICVIGSSLDISAVHFPISSGPLFSFGMQNEERSDLNIANVRIHTMLSSSSLLNVTSKRTPLSENENRFGSLMQQDVVGCCVSLCSNHDSGTSMLDVNVGGDLHSLNTSFSSCTRESNTEVSYASVNSTQGQRFTFLSGSTTTSATFTLCTFREMTGSYGDHTGGPAIIIRFTPASLSITQCSFHVCNVTGENDDGGAVFILSPASNTNTLTVERSSFTECKAIGNTSNYAGCIFSRNIQQVTITDSFLEKGEAHLTSAVTVYNQSISVLSNCSFVDCKALERGAVGFFHASTISTLSCLYFRGCSSRDEPYSKDIYFETITLSAVSSKINNCDSTSGAPNVYFLATDTSDSTLIPQITSTPTVETCTVSFNDDGASVTVTTKEVIGGAMGILLEGCLVPRLVYVQFGANGENSTIGTATVSSGANGILPSATYSLRSFALPGDVGSQLFSASSTLKDANTTTMTVTGVTLLEGLYSMLVQSTGLPINISLTRTDSTTLTGDAPLYPSSATGRLDWLTQYEIINVEREKSGTKSEIRRTNTLTFTTPSEQARIAFVQSSSLNGAKDEITIVFSGFSLPSGTGSIFVKPLDGSDLVEGIVKVSKASECSAVFSVGWEENSTHVSFGKTYVVQSASYDSVSVVIDSGISFVVPSPPVITSFSLPAECSSDSFSLSVTGQNLPSLETYIVTLSSSRSFKINFADETTGTGTIKAGFPSEMQFHTTYSILSVTKGGEHVLLNQTSLTTPLGPTLETVSAALNASNKNNVIFTLTGSRMMIGQHTLSFVEQGQSTQITVSVSIETSTTGSGEEVVFGGSKLKYGTTYEVTSLTSDTLHFALDGSLTFRTPDEPARIVAIWVELDSSGNTTSITVRGRQIAKGSYTVRLNSESGPSFVVSFVDELSDERNSKISSVSIFGESAVLSFGMTYTLFSVAPTSSPSASLLIDANPKSFMISEPSRITGITIGSLSDALRTTATLTMTGRALEANRDYEIHLSGVPKTSSSTTHAEADVRTIRMRTDSSNPTKCGSKGVVFYPHDSADLLFGYEYKVYSVSVDGLPILQNAGLSFYTPSEPARVSRIESCSLTGSKDVVVVIVKGFALKQDTTSMIVKSEDGKGFESDGKIEVKSSSECWIRFKASWEENTTHLEFVKNYKLNVGKGGSNDLIITPDLAFTVPSGPIVTSISAPLTCSSSSFSVGIVGRDFPIESGFTMELVEGHSFLVDFTTSTAGNGIISASLPGQMQFDTLYCVKWVMKEGRKMKCESLSFRTPVGPTLVNVSAELNGSNINNVIVTLESVRMHVGEMNLTVQEQGWSPILVDVSFVSSEEGSGEVVVFGGSRLKYGTTYTVVSLTSSSLHCSLDKTITFSTPATPARIKTASCSLVGDLLRDGEIVLTGEALPAGTAFSMSLDEIDENGDVIANTSPVVLFNTFGGEIGGPALTTHTLSIALFPVPQLMKYSCCYRITSLSIPTVPTTVEKTATFGVPSEPARIIGIWEDLDSSGNTTSITVRGRQIAKGSYTVRLNSESGPSFVVSFVDELSDERNSKISSVSIFGESAVLSFGMTYTLFSVAPTSSPSASLLIDANPKSFMISEPARVISNFPLLSIDLQTVTVSISGRAFLFASFAAQLQITSPTTSLPFTTTATRISQEELKMTLPILSGTPSVTFGDEITILSLTNGSSEIILDCSTFVIPHPPQVTSAECHFVSSLNTTIQIELNGTDLPLHTAFLVTLDSGDSIEITFDSTLTGSTAEMAIGWPDTLQYSTTYRIVSIRNEETTQTIFVDDPVSFTTGPVPLAIVVFCDSSSSDSSRLCGTSERPCSSMDSAWKVGAMTNSLEVTFRIKLNTTLSNTVSCLAYGMVVVEKGLPVEPTLRIPSSAWMGEMGMIVVSSDGLFELRDVDVVIESTQPSFVFLFASNSTLIIKDGSFVGPSDSTPSTLNDDDDDDVDSSVCCWETGIMQLDNCSTRIDNTKFSSLQQGGINMKGGDLSIQTSAFSGNTPNPDLVSAARRNIRCSEAGSVDIKTLNGGDGTKDHPSLWISIEDCVLSGGDSKPQSPLFIPSLESGSKSSLNKSSKSFTVTIYGNSLFPCDLSLEVFEILKNKAEGNYQLFDLSKGSTLSFTESTITLSLPLSSLNFETSLEWRGRLVFGNGARTNSSFCIQQNTVDRFAQSVKDNMKWWIPIVVAVLSATVILVIFIFVCCRRRQSKKKKEEKLLNPQMSEMDALPPEKIEIVEDWKSNLPHDSLLGAAQSEGHFSLADTSNDRQHSWISTLETKEVGQAESHVDGVVMLEGDAMQLKPVSRKDTLYNRLHTTPKIPLAKQQTAKQIAHALTELQRVSSQLPLLSCLSSHFVHFDSNGNVELRLTDGKEEKQGDLIKGAQDPPIQPQPLAPVPLHAHNHNHLSHVHWSELNTHTLTTQPSQERSQGEGFELLRWRAPEATQNVGEPAKEIDHGKAAVFSLGLILFEIESETVPLREMDAVNANRQLGTGNLPKMELIQNVGLDELITSCLSLDPSLRPNLDSIESKLDSVEFSNPANHNVAFC</sequence>
<name>A0ABQ9X8N3_9EUKA</name>
<dbReference type="Pfam" id="PF07714">
    <property type="entry name" value="PK_Tyr_Ser-Thr"/>
    <property type="match status" value="1"/>
</dbReference>
<dbReference type="InterPro" id="IPR011009">
    <property type="entry name" value="Kinase-like_dom_sf"/>
</dbReference>
<feature type="transmembrane region" description="Helical" evidence="1">
    <location>
        <begin position="2391"/>
        <end position="2414"/>
    </location>
</feature>
<dbReference type="SUPFAM" id="SSF56112">
    <property type="entry name" value="Protein kinase-like (PK-like)"/>
    <property type="match status" value="1"/>
</dbReference>
<reference evidence="4 5" key="1">
    <citation type="journal article" date="2022" name="bioRxiv">
        <title>Genomics of Preaxostyla Flagellates Illuminates Evolutionary Transitions and the Path Towards Mitochondrial Loss.</title>
        <authorList>
            <person name="Novak L.V.F."/>
            <person name="Treitli S.C."/>
            <person name="Pyrih J."/>
            <person name="Halakuc P."/>
            <person name="Pipaliya S.V."/>
            <person name="Vacek V."/>
            <person name="Brzon O."/>
            <person name="Soukal P."/>
            <person name="Eme L."/>
            <person name="Dacks J.B."/>
            <person name="Karnkowska A."/>
            <person name="Elias M."/>
            <person name="Hampl V."/>
        </authorList>
    </citation>
    <scope>NUCLEOTIDE SEQUENCE [LARGE SCALE GENOMIC DNA]</scope>
    <source>
        <strain evidence="4">NAU3</strain>
        <tissue evidence="4">Gut</tissue>
    </source>
</reference>
<evidence type="ECO:0000256" key="1">
    <source>
        <dbReference type="SAM" id="Phobius"/>
    </source>
</evidence>
<comment type="caution">
    <text evidence="4">The sequence shown here is derived from an EMBL/GenBank/DDBJ whole genome shotgun (WGS) entry which is preliminary data.</text>
</comment>
<protein>
    <recommendedName>
        <fullName evidence="3">Serine-threonine/tyrosine-protein kinase catalytic domain-containing protein</fullName>
    </recommendedName>
</protein>
<evidence type="ECO:0000313" key="5">
    <source>
        <dbReference type="Proteomes" id="UP001281761"/>
    </source>
</evidence>
<keyword evidence="1" id="KW-0812">Transmembrane</keyword>
<dbReference type="Gene3D" id="1.10.510.10">
    <property type="entry name" value="Transferase(Phosphotransferase) domain 1"/>
    <property type="match status" value="1"/>
</dbReference>
<feature type="domain" description="Serine-threonine/tyrosine-protein kinase catalytic" evidence="3">
    <location>
        <begin position="2632"/>
        <end position="2740"/>
    </location>
</feature>